<keyword evidence="3" id="KW-1185">Reference proteome</keyword>
<dbReference type="SUPFAM" id="SSF53822">
    <property type="entry name" value="Periplasmic binding protein-like I"/>
    <property type="match status" value="1"/>
</dbReference>
<evidence type="ECO:0000313" key="2">
    <source>
        <dbReference type="EMBL" id="AGT10820.1"/>
    </source>
</evidence>
<sequence length="396" mass="43644">MTRDHAIQIGVLFSSSGSTSVTEQTMLSATKFAIDEINGGGGIRGRALAPIYCDPEGEPELYQQQAERLLTDSKVRVILGCYTSRQRKAVLSVLDRASGLLCYPAQYEGFEYSENVIYFGAVPNQNSLFLAQYLLQKEAPRLFIVGSDYVWPRESGRIMADLIKSGGGDVLGQCYLGDDATEHEFDALIKRIEAAKPDFIFNNFVGRSNVQFYRAYVENELDAGQIPVASLTTSESDIKEIGAAATVGHITAASYFATQSNRSNLACLERYRDLRGARPDANMCWDAAYTQTHVVAQAMRENDPDNINAIRSGILGRSFDAPQGRISIDPLNAHCWVWPKIGIARADGQFDIVAETTQAIRPDPYRTTYAMTEGDEPLMQPSLSASDGSYGLRVRR</sequence>
<evidence type="ECO:0000313" key="3">
    <source>
        <dbReference type="Proteomes" id="UP000015480"/>
    </source>
</evidence>
<accession>S5Y507</accession>
<feature type="region of interest" description="Disordered" evidence="1">
    <location>
        <begin position="376"/>
        <end position="396"/>
    </location>
</feature>
<organism evidence="2 3">
    <name type="scientific">Paracoccus aminophilus JCM 7686</name>
    <dbReference type="NCBI Taxonomy" id="1367847"/>
    <lineage>
        <taxon>Bacteria</taxon>
        <taxon>Pseudomonadati</taxon>
        <taxon>Pseudomonadota</taxon>
        <taxon>Alphaproteobacteria</taxon>
        <taxon>Rhodobacterales</taxon>
        <taxon>Paracoccaceae</taxon>
        <taxon>Paracoccus</taxon>
    </lineage>
</organism>
<dbReference type="GO" id="GO:0033218">
    <property type="term" value="F:amide binding"/>
    <property type="evidence" value="ECO:0007669"/>
    <property type="project" value="InterPro"/>
</dbReference>
<dbReference type="CDD" id="cd06357">
    <property type="entry name" value="PBP1_AmiC"/>
    <property type="match status" value="1"/>
</dbReference>
<dbReference type="InterPro" id="IPR028082">
    <property type="entry name" value="Peripla_BP_I"/>
</dbReference>
<keyword evidence="2" id="KW-0614">Plasmid</keyword>
<dbReference type="PANTHER" id="PTHR47628">
    <property type="match status" value="1"/>
</dbReference>
<protein>
    <submittedName>
        <fullName evidence="2">ABC-type branched-chain amino acid transport systems, periplasmic component</fullName>
    </submittedName>
</protein>
<proteinExistence type="predicted"/>
<dbReference type="HOGENOM" id="CLU_027128_1_1_5"/>
<dbReference type="InterPro" id="IPR039570">
    <property type="entry name" value="AmiC_PBP1"/>
</dbReference>
<dbReference type="Proteomes" id="UP000015480">
    <property type="component" value="Plasmid pAMI4"/>
</dbReference>
<dbReference type="PANTHER" id="PTHR47628:SF1">
    <property type="entry name" value="ALIPHATIC AMIDASE EXPRESSION-REGULATING PROTEIN"/>
    <property type="match status" value="1"/>
</dbReference>
<dbReference type="RefSeq" id="WP_020952305.1">
    <property type="nucleotide sequence ID" value="NC_022049.1"/>
</dbReference>
<dbReference type="eggNOG" id="COG0683">
    <property type="taxonomic scope" value="Bacteria"/>
</dbReference>
<dbReference type="Pfam" id="PF13433">
    <property type="entry name" value="Peripla_BP_5"/>
    <property type="match status" value="1"/>
</dbReference>
<dbReference type="PATRIC" id="fig|1367847.3.peg.3759"/>
<dbReference type="EMBL" id="CP006652">
    <property type="protein sequence ID" value="AGT10820.1"/>
    <property type="molecule type" value="Genomic_DNA"/>
</dbReference>
<dbReference type="KEGG" id="pami:JCM7686_pAMI4p129"/>
<evidence type="ECO:0000256" key="1">
    <source>
        <dbReference type="SAM" id="MobiDB-lite"/>
    </source>
</evidence>
<reference evidence="2 3" key="1">
    <citation type="journal article" date="2014" name="BMC Genomics">
        <title>Architecture and functions of a multipartite genome of the methylotrophic bacterium Paracoccus aminophilus JCM 7686, containing primary and secondary chromids.</title>
        <authorList>
            <person name="Dziewit L."/>
            <person name="Czarnecki J."/>
            <person name="Wibberg D."/>
            <person name="Radlinska M."/>
            <person name="Mrozek P."/>
            <person name="Szymczak M."/>
            <person name="Schluter A."/>
            <person name="Puhler A."/>
            <person name="Bartosik D."/>
        </authorList>
    </citation>
    <scope>NUCLEOTIDE SEQUENCE [LARGE SCALE GENOMIC DNA]</scope>
    <source>
        <strain evidence="2">JCM 7686</strain>
        <plasmid evidence="3">Plasmid pAMI4</plasmid>
    </source>
</reference>
<name>S5Y507_PARAH</name>
<gene>
    <name evidence="2" type="ORF">JCM7686_pAMI4p129</name>
</gene>
<dbReference type="AlphaFoldDB" id="S5Y507"/>
<dbReference type="OrthoDB" id="9802022at2"/>
<dbReference type="Gene3D" id="3.40.50.2300">
    <property type="match status" value="2"/>
</dbReference>
<geneLocation type="plasmid" evidence="2 3">
    <name>pAMI4</name>
</geneLocation>